<gene>
    <name evidence="1" type="ORF">B0T17DRAFT_652956</name>
</gene>
<name>A0AA39X8H1_9PEZI</name>
<reference evidence="1" key="1">
    <citation type="submission" date="2023-06" db="EMBL/GenBank/DDBJ databases">
        <title>Genome-scale phylogeny and comparative genomics of the fungal order Sordariales.</title>
        <authorList>
            <consortium name="Lawrence Berkeley National Laboratory"/>
            <person name="Hensen N."/>
            <person name="Bonometti L."/>
            <person name="Westerberg I."/>
            <person name="Brannstrom I.O."/>
            <person name="Guillou S."/>
            <person name="Cros-Aarteil S."/>
            <person name="Calhoun S."/>
            <person name="Haridas S."/>
            <person name="Kuo A."/>
            <person name="Mondo S."/>
            <person name="Pangilinan J."/>
            <person name="Riley R."/>
            <person name="LaButti K."/>
            <person name="Andreopoulos B."/>
            <person name="Lipzen A."/>
            <person name="Chen C."/>
            <person name="Yanf M."/>
            <person name="Daum C."/>
            <person name="Ng V."/>
            <person name="Clum A."/>
            <person name="Steindorff A."/>
            <person name="Ohm R."/>
            <person name="Martin F."/>
            <person name="Silar P."/>
            <person name="Natvig D."/>
            <person name="Lalanne C."/>
            <person name="Gautier V."/>
            <person name="Ament-velasquez S.L."/>
            <person name="Kruys A."/>
            <person name="Hutchinson M.I."/>
            <person name="Powell A.J."/>
            <person name="Barry K."/>
            <person name="Miller A.N."/>
            <person name="Grigoriev I.V."/>
            <person name="Debuchy R."/>
            <person name="Gladieux P."/>
            <person name="Thoren M.H."/>
            <person name="Johannesson H."/>
        </authorList>
    </citation>
    <scope>NUCLEOTIDE SEQUENCE</scope>
    <source>
        <strain evidence="1">SMH3391-2</strain>
    </source>
</reference>
<dbReference type="Proteomes" id="UP001174934">
    <property type="component" value="Unassembled WGS sequence"/>
</dbReference>
<protein>
    <submittedName>
        <fullName evidence="1">Uncharacterized protein</fullName>
    </submittedName>
</protein>
<organism evidence="1 2">
    <name type="scientific">Bombardia bombarda</name>
    <dbReference type="NCBI Taxonomy" id="252184"/>
    <lineage>
        <taxon>Eukaryota</taxon>
        <taxon>Fungi</taxon>
        <taxon>Dikarya</taxon>
        <taxon>Ascomycota</taxon>
        <taxon>Pezizomycotina</taxon>
        <taxon>Sordariomycetes</taxon>
        <taxon>Sordariomycetidae</taxon>
        <taxon>Sordariales</taxon>
        <taxon>Lasiosphaeriaceae</taxon>
        <taxon>Bombardia</taxon>
    </lineage>
</organism>
<proteinExistence type="predicted"/>
<accession>A0AA39X8H1</accession>
<dbReference type="PANTHER" id="PTHR14218">
    <property type="entry name" value="PROTEASE S8 TRIPEPTIDYL PEPTIDASE I CLN2"/>
    <property type="match status" value="1"/>
</dbReference>
<dbReference type="InterPro" id="IPR050819">
    <property type="entry name" value="Tripeptidyl-peptidase_I"/>
</dbReference>
<dbReference type="GO" id="GO:0004252">
    <property type="term" value="F:serine-type endopeptidase activity"/>
    <property type="evidence" value="ECO:0007669"/>
    <property type="project" value="InterPro"/>
</dbReference>
<dbReference type="GO" id="GO:0006508">
    <property type="term" value="P:proteolysis"/>
    <property type="evidence" value="ECO:0007669"/>
    <property type="project" value="InterPro"/>
</dbReference>
<dbReference type="InterPro" id="IPR036852">
    <property type="entry name" value="Peptidase_S8/S53_dom_sf"/>
</dbReference>
<dbReference type="Gene3D" id="3.40.50.200">
    <property type="entry name" value="Peptidase S8/S53 domain"/>
    <property type="match status" value="1"/>
</dbReference>
<sequence length="196" mass="21345">MAAITDVFDDVETQWNFKPELCMGAYKIETASRPEKSTGNTAALLAKNHAADPGKKKKTKPLVLSGEPQAMQRRCLRLWFIFAAQGSADIVGLDGSRLYRKLLAGTLLRVPTIQDRFSGTGRGYPTLALRADNYPIVTNRQWIQVSATSASNPVFDSMITLINSERMHAGKGPVSFINSALYANPDVLSDVVTGAN</sequence>
<dbReference type="PANTHER" id="PTHR14218:SF19">
    <property type="entry name" value="SERINE PROTEASE AORO, PUTATIVE (AFU_ORTHOLOGUE AFUA_6G10250)-RELATED"/>
    <property type="match status" value="1"/>
</dbReference>
<dbReference type="EMBL" id="JAULSR010000002">
    <property type="protein sequence ID" value="KAK0629263.1"/>
    <property type="molecule type" value="Genomic_DNA"/>
</dbReference>
<evidence type="ECO:0000313" key="1">
    <source>
        <dbReference type="EMBL" id="KAK0629263.1"/>
    </source>
</evidence>
<dbReference type="SUPFAM" id="SSF52743">
    <property type="entry name" value="Subtilisin-like"/>
    <property type="match status" value="1"/>
</dbReference>
<dbReference type="AlphaFoldDB" id="A0AA39X8H1"/>
<dbReference type="GO" id="GO:0008240">
    <property type="term" value="F:tripeptidyl-peptidase activity"/>
    <property type="evidence" value="ECO:0007669"/>
    <property type="project" value="TreeGrafter"/>
</dbReference>
<keyword evidence="2" id="KW-1185">Reference proteome</keyword>
<evidence type="ECO:0000313" key="2">
    <source>
        <dbReference type="Proteomes" id="UP001174934"/>
    </source>
</evidence>
<comment type="caution">
    <text evidence="1">The sequence shown here is derived from an EMBL/GenBank/DDBJ whole genome shotgun (WGS) entry which is preliminary data.</text>
</comment>